<keyword evidence="3" id="KW-1185">Reference proteome</keyword>
<proteinExistence type="predicted"/>
<keyword evidence="1" id="KW-1133">Transmembrane helix</keyword>
<gene>
    <name evidence="2" type="ORF">NM203_05815</name>
</gene>
<evidence type="ECO:0000313" key="3">
    <source>
        <dbReference type="Proteomes" id="UP001651690"/>
    </source>
</evidence>
<dbReference type="EMBL" id="JANDBD010000002">
    <property type="protein sequence ID" value="MCP9271695.1"/>
    <property type="molecule type" value="Genomic_DNA"/>
</dbReference>
<reference evidence="2 3" key="1">
    <citation type="submission" date="2022-06" db="EMBL/GenBank/DDBJ databases">
        <title>Mycolicibacterium sp. CAU 1645 isolated from seawater.</title>
        <authorList>
            <person name="Kim W."/>
        </authorList>
    </citation>
    <scope>NUCLEOTIDE SEQUENCE [LARGE SCALE GENOMIC DNA]</scope>
    <source>
        <strain evidence="2 3">CAU 1645</strain>
    </source>
</reference>
<organism evidence="2 3">
    <name type="scientific">Mycolicibacterium arenosum</name>
    <dbReference type="NCBI Taxonomy" id="2952157"/>
    <lineage>
        <taxon>Bacteria</taxon>
        <taxon>Bacillati</taxon>
        <taxon>Actinomycetota</taxon>
        <taxon>Actinomycetes</taxon>
        <taxon>Mycobacteriales</taxon>
        <taxon>Mycobacteriaceae</taxon>
        <taxon>Mycolicibacterium</taxon>
    </lineage>
</organism>
<keyword evidence="1" id="KW-0472">Membrane</keyword>
<protein>
    <submittedName>
        <fullName evidence="2">Stage II sporulation protein M</fullName>
    </submittedName>
</protein>
<feature type="transmembrane region" description="Helical" evidence="1">
    <location>
        <begin position="182"/>
        <end position="202"/>
    </location>
</feature>
<comment type="caution">
    <text evidence="2">The sequence shown here is derived from an EMBL/GenBank/DDBJ whole genome shotgun (WGS) entry which is preliminary data.</text>
</comment>
<feature type="transmembrane region" description="Helical" evidence="1">
    <location>
        <begin position="143"/>
        <end position="161"/>
    </location>
</feature>
<dbReference type="InterPro" id="IPR002798">
    <property type="entry name" value="SpoIIM-like"/>
</dbReference>
<evidence type="ECO:0000256" key="1">
    <source>
        <dbReference type="SAM" id="Phobius"/>
    </source>
</evidence>
<dbReference type="Proteomes" id="UP001651690">
    <property type="component" value="Unassembled WGS sequence"/>
</dbReference>
<keyword evidence="1" id="KW-0812">Transmembrane</keyword>
<evidence type="ECO:0000313" key="2">
    <source>
        <dbReference type="EMBL" id="MCP9271695.1"/>
    </source>
</evidence>
<name>A0ABT1LZD7_9MYCO</name>
<dbReference type="RefSeq" id="WP_255058757.1">
    <property type="nucleotide sequence ID" value="NZ_JANDBD010000002.1"/>
</dbReference>
<sequence>MTSPSETTSSPSAWRPLGPVRANARAYVVMNAGAYGLFLAGFVVGMLFPQLSRTQHTQLVEDGTADLVQSLINEPWLFALTILAVNTVKMGALTIVVPSMVVPFAGIPLFAYWAFTTGLTLVPASDIGWVALIPHSLTLIVEFQAYILLLLGALLLGRCWLWPQSMGARNRREGYLRGLRQLGWLALSALVLLVAGAVYEAFSLRYLVHPLAQWLL</sequence>
<accession>A0ABT1LZD7</accession>
<feature type="transmembrane region" description="Helical" evidence="1">
    <location>
        <begin position="26"/>
        <end position="48"/>
    </location>
</feature>
<dbReference type="Pfam" id="PF01944">
    <property type="entry name" value="SpoIIM"/>
    <property type="match status" value="1"/>
</dbReference>